<evidence type="ECO:0000313" key="4">
    <source>
        <dbReference type="Proteomes" id="UP000216024"/>
    </source>
</evidence>
<evidence type="ECO:0000256" key="2">
    <source>
        <dbReference type="SAM" id="Phobius"/>
    </source>
</evidence>
<keyword evidence="2" id="KW-0812">Transmembrane</keyword>
<dbReference type="AlphaFoldDB" id="A0A267MNU0"/>
<name>A0A267MNU0_9FIRM</name>
<proteinExistence type="predicted"/>
<dbReference type="OrthoDB" id="9812991at2"/>
<organism evidence="3 4">
    <name type="scientific">Anaeromicrobium sediminis</name>
    <dbReference type="NCBI Taxonomy" id="1478221"/>
    <lineage>
        <taxon>Bacteria</taxon>
        <taxon>Bacillati</taxon>
        <taxon>Bacillota</taxon>
        <taxon>Clostridia</taxon>
        <taxon>Peptostreptococcales</taxon>
        <taxon>Thermotaleaceae</taxon>
        <taxon>Anaeromicrobium</taxon>
    </lineage>
</organism>
<accession>A0A267MNU0</accession>
<dbReference type="RefSeq" id="WP_095130142.1">
    <property type="nucleotide sequence ID" value="NZ_NIBG01000001.1"/>
</dbReference>
<feature type="transmembrane region" description="Helical" evidence="2">
    <location>
        <begin position="21"/>
        <end position="42"/>
    </location>
</feature>
<comment type="caution">
    <text evidence="3">The sequence shown here is derived from an EMBL/GenBank/DDBJ whole genome shotgun (WGS) entry which is preliminary data.</text>
</comment>
<sequence>MKEGIKIPKPQIKKPDFKKLGNKKVMLIVVAVVVIFMAFNVFKRPYDKPEIVTIKSNETAFLVPVVGDMENQKKFLSEDDMRNQLVTEKDIKIPHYWLQTGRLPGQGEWRGKARLLVIDRTPVTREWVNGPGGTNQDADEAIKVEAKDSITFYSGMNCTAMIKENDAVQYRYNYGERPLEAIMDTEIRPMVEALYAEIAGTMPYEGVISNKDQIISYIRNGRQEMAAIPESKAEYDANGNLIKPFEPARPAKKSVKGVISYFKERGITISVLGMKGGLTPENAEIQKAIDEKFKAEKDYQTQQAINKRNVEQSQSEAQAKLEAQRALNEMKVEQATADAKAVKIKASVIDQELKLKRMEVMLMEAEAKLERAKRWNGEYPDTLVTDAKNANMFLGLPGLTGKDSGTQQ</sequence>
<gene>
    <name evidence="3" type="ORF">CCE28_01190</name>
</gene>
<evidence type="ECO:0008006" key="5">
    <source>
        <dbReference type="Google" id="ProtNLM"/>
    </source>
</evidence>
<keyword evidence="1" id="KW-0175">Coiled coil</keyword>
<keyword evidence="4" id="KW-1185">Reference proteome</keyword>
<protein>
    <recommendedName>
        <fullName evidence="5">Band 7 domain-containing protein</fullName>
    </recommendedName>
</protein>
<evidence type="ECO:0000256" key="1">
    <source>
        <dbReference type="SAM" id="Coils"/>
    </source>
</evidence>
<keyword evidence="2" id="KW-0472">Membrane</keyword>
<dbReference type="EMBL" id="NIBG01000001">
    <property type="protein sequence ID" value="PAB61072.1"/>
    <property type="molecule type" value="Genomic_DNA"/>
</dbReference>
<reference evidence="3 4" key="1">
    <citation type="submission" date="2017-06" db="EMBL/GenBank/DDBJ databases">
        <title>Draft genome sequence of anaerobic fermentative bacterium Anaeromicrobium sediminis DY2726D isolated from West Pacific Ocean sediments.</title>
        <authorList>
            <person name="Zeng X."/>
        </authorList>
    </citation>
    <scope>NUCLEOTIDE SEQUENCE [LARGE SCALE GENOMIC DNA]</scope>
    <source>
        <strain evidence="3 4">DY2726D</strain>
    </source>
</reference>
<dbReference type="Proteomes" id="UP000216024">
    <property type="component" value="Unassembled WGS sequence"/>
</dbReference>
<keyword evidence="2" id="KW-1133">Transmembrane helix</keyword>
<feature type="coiled-coil region" evidence="1">
    <location>
        <begin position="348"/>
        <end position="375"/>
    </location>
</feature>
<evidence type="ECO:0000313" key="3">
    <source>
        <dbReference type="EMBL" id="PAB61072.1"/>
    </source>
</evidence>